<evidence type="ECO:0000313" key="1">
    <source>
        <dbReference type="EMBL" id="SGZ39842.1"/>
    </source>
</evidence>
<organism evidence="1 2">
    <name type="scientific">Hanseniaspora guilliermondii</name>
    <dbReference type="NCBI Taxonomy" id="56406"/>
    <lineage>
        <taxon>Eukaryota</taxon>
        <taxon>Fungi</taxon>
        <taxon>Dikarya</taxon>
        <taxon>Ascomycota</taxon>
        <taxon>Saccharomycotina</taxon>
        <taxon>Saccharomycetes</taxon>
        <taxon>Saccharomycodales</taxon>
        <taxon>Saccharomycodaceae</taxon>
        <taxon>Hanseniaspora</taxon>
    </lineage>
</organism>
<dbReference type="AlphaFoldDB" id="A0A1L0B0B2"/>
<protein>
    <submittedName>
        <fullName evidence="1">Uncharacterized protein</fullName>
    </submittedName>
</protein>
<dbReference type="VEuPathDB" id="FungiDB:HGUI_02042"/>
<proteinExistence type="predicted"/>
<gene>
    <name evidence="1" type="ORF">HGUI_02042</name>
</gene>
<sequence length="393" mass="44876">MESASKITESESLTFDINKGPEDPQSRLVYVTKINLNDSAFNTEQKEVMAELLKGDIIENPLYSLKDISSKLNSIKKNWTELNLFQKDSIKFEVDLDTTNVNFDKQLDSVYTNFLKKSDDDILNYRELFDNYKPIPVELKVTSKMIGINNVQWGLSSHASNTEKFSYQFKTNGLFVPKSTNFILNYNTIMKTGVIPAYKPTFSINTNLKHFFLPYHNFYLNTNLNLYDKMNTLDSYKIGMNKELNKNNKINFDFISNQKASIFTIGYLTTMNNFTTLNINWNYDVFKKTSEFVNTLNTSSIKSPSVSDNLQLQVKSSDSCKASYNITTGSKFFAKVGMEGTSKISKFDPSIVVDLAVGFNPVKKTSGFEVGYKFGPSSEMSKDNVYYGFRWEA</sequence>
<evidence type="ECO:0000313" key="2">
    <source>
        <dbReference type="Proteomes" id="UP000183365"/>
    </source>
</evidence>
<accession>A0A1L0B0B2</accession>
<reference evidence="2" key="1">
    <citation type="submission" date="2016-11" db="EMBL/GenBank/DDBJ databases">
        <authorList>
            <person name="Guldener U."/>
        </authorList>
    </citation>
    <scope>NUCLEOTIDE SEQUENCE [LARGE SCALE GENOMIC DNA]</scope>
</reference>
<dbReference type="Proteomes" id="UP000183365">
    <property type="component" value="Unassembled WGS sequence"/>
</dbReference>
<dbReference type="EMBL" id="FQNF01000032">
    <property type="protein sequence ID" value="SGZ39842.1"/>
    <property type="molecule type" value="Genomic_DNA"/>
</dbReference>
<name>A0A1L0B0B2_9ASCO</name>
<keyword evidence="2" id="KW-1185">Reference proteome</keyword>
<dbReference type="OrthoDB" id="3971073at2759"/>